<name>A0A4Y2KDM5_ARAVE</name>
<comment type="caution">
    <text evidence="1">The sequence shown here is derived from an EMBL/GenBank/DDBJ whole genome shotgun (WGS) entry which is preliminary data.</text>
</comment>
<dbReference type="AlphaFoldDB" id="A0A4Y2KDM5"/>
<evidence type="ECO:0000313" key="2">
    <source>
        <dbReference type="Proteomes" id="UP000499080"/>
    </source>
</evidence>
<sequence length="188" mass="20784">MTRTPELAPLSKLPHNDNGENLIPIHGGSLVESGFESGTLSLEHRDPSGAPLVQIPWHKQKSIACQLSGIHIFHYTQCTATKYELRIVSELPGHLLSLGTHRLLGPTPLTRGNWLLSLSICEVHSKRVLLRLSLVGGRRDQILPCRDDFRNGAYLWLFKLCSIAGTLYIARNIFSPACEIASDVDEGL</sequence>
<keyword evidence="2" id="KW-1185">Reference proteome</keyword>
<protein>
    <submittedName>
        <fullName evidence="1">Uncharacterized protein</fullName>
    </submittedName>
</protein>
<gene>
    <name evidence="1" type="ORF">AVEN_204391_1</name>
</gene>
<accession>A0A4Y2KDM5</accession>
<organism evidence="1 2">
    <name type="scientific">Araneus ventricosus</name>
    <name type="common">Orbweaver spider</name>
    <name type="synonym">Epeira ventricosa</name>
    <dbReference type="NCBI Taxonomy" id="182803"/>
    <lineage>
        <taxon>Eukaryota</taxon>
        <taxon>Metazoa</taxon>
        <taxon>Ecdysozoa</taxon>
        <taxon>Arthropoda</taxon>
        <taxon>Chelicerata</taxon>
        <taxon>Arachnida</taxon>
        <taxon>Araneae</taxon>
        <taxon>Araneomorphae</taxon>
        <taxon>Entelegynae</taxon>
        <taxon>Araneoidea</taxon>
        <taxon>Araneidae</taxon>
        <taxon>Araneus</taxon>
    </lineage>
</organism>
<evidence type="ECO:0000313" key="1">
    <source>
        <dbReference type="EMBL" id="GBM99865.1"/>
    </source>
</evidence>
<reference evidence="1 2" key="1">
    <citation type="journal article" date="2019" name="Sci. Rep.">
        <title>Orb-weaving spider Araneus ventricosus genome elucidates the spidroin gene catalogue.</title>
        <authorList>
            <person name="Kono N."/>
            <person name="Nakamura H."/>
            <person name="Ohtoshi R."/>
            <person name="Moran D.A.P."/>
            <person name="Shinohara A."/>
            <person name="Yoshida Y."/>
            <person name="Fujiwara M."/>
            <person name="Mori M."/>
            <person name="Tomita M."/>
            <person name="Arakawa K."/>
        </authorList>
    </citation>
    <scope>NUCLEOTIDE SEQUENCE [LARGE SCALE GENOMIC DNA]</scope>
</reference>
<dbReference type="Proteomes" id="UP000499080">
    <property type="component" value="Unassembled WGS sequence"/>
</dbReference>
<dbReference type="EMBL" id="BGPR01004454">
    <property type="protein sequence ID" value="GBM99865.1"/>
    <property type="molecule type" value="Genomic_DNA"/>
</dbReference>
<proteinExistence type="predicted"/>